<dbReference type="Pfam" id="PF13577">
    <property type="entry name" value="SnoaL_4"/>
    <property type="match status" value="1"/>
</dbReference>
<proteinExistence type="predicted"/>
<dbReference type="AlphaFoldDB" id="A0AAD1I0J3"/>
<dbReference type="EMBL" id="AP022564">
    <property type="protein sequence ID" value="BBX24135.1"/>
    <property type="molecule type" value="Genomic_DNA"/>
</dbReference>
<organism evidence="2 3">
    <name type="scientific">Mycolicibacter terrae</name>
    <dbReference type="NCBI Taxonomy" id="1788"/>
    <lineage>
        <taxon>Bacteria</taxon>
        <taxon>Bacillati</taxon>
        <taxon>Actinomycetota</taxon>
        <taxon>Actinomycetes</taxon>
        <taxon>Mycobacteriales</taxon>
        <taxon>Mycobacteriaceae</taxon>
        <taxon>Mycolicibacter</taxon>
    </lineage>
</organism>
<dbReference type="Gene3D" id="3.10.450.50">
    <property type="match status" value="1"/>
</dbReference>
<evidence type="ECO:0000313" key="3">
    <source>
        <dbReference type="Proteomes" id="UP000467636"/>
    </source>
</evidence>
<dbReference type="InterPro" id="IPR032710">
    <property type="entry name" value="NTF2-like_dom_sf"/>
</dbReference>
<protein>
    <recommendedName>
        <fullName evidence="1">SnoaL-like domain-containing protein</fullName>
    </recommendedName>
</protein>
<name>A0AAD1I0J3_9MYCO</name>
<sequence length="200" mass="21950">MQVEPQLSGQLRQLGVHLDADRTTVAGQQLHLMAGHEFSVAQGRYVFDMASGSAVSITNLLYRYAELMDAGDLESAAALFTHARIKADAEGTAVLDSAELLALWRGLVKIHPDGTPRTKHVVTNPILDIDEEAGTATCRSYYTVLQQSDAVPLQVVAAGRYHDEFERVDGVWRFSFRDYSMLELTGDLRDHLRVFGGGSG</sequence>
<reference evidence="2 3" key="1">
    <citation type="journal article" date="2019" name="Emerg. Microbes Infect.">
        <title>Comprehensive subspecies identification of 175 nontuberculous mycobacteria species based on 7547 genomic profiles.</title>
        <authorList>
            <person name="Matsumoto Y."/>
            <person name="Kinjo T."/>
            <person name="Motooka D."/>
            <person name="Nabeya D."/>
            <person name="Jung N."/>
            <person name="Uechi K."/>
            <person name="Horii T."/>
            <person name="Iida T."/>
            <person name="Fujita J."/>
            <person name="Nakamura S."/>
        </authorList>
    </citation>
    <scope>NUCLEOTIDE SEQUENCE [LARGE SCALE GENOMIC DNA]</scope>
    <source>
        <strain evidence="2 3">JCM 12143</strain>
    </source>
</reference>
<dbReference type="SUPFAM" id="SSF54427">
    <property type="entry name" value="NTF2-like"/>
    <property type="match status" value="1"/>
</dbReference>
<feature type="domain" description="SnoaL-like" evidence="1">
    <location>
        <begin position="56"/>
        <end position="177"/>
    </location>
</feature>
<gene>
    <name evidence="2" type="ORF">MTER_35460</name>
</gene>
<accession>A0AAD1I0J3</accession>
<evidence type="ECO:0000259" key="1">
    <source>
        <dbReference type="Pfam" id="PF13577"/>
    </source>
</evidence>
<evidence type="ECO:0000313" key="2">
    <source>
        <dbReference type="EMBL" id="BBX24135.1"/>
    </source>
</evidence>
<dbReference type="Proteomes" id="UP000467636">
    <property type="component" value="Chromosome"/>
</dbReference>
<dbReference type="InterPro" id="IPR037401">
    <property type="entry name" value="SnoaL-like"/>
</dbReference>
<keyword evidence="3" id="KW-1185">Reference proteome</keyword>